<dbReference type="Proteomes" id="UP001143391">
    <property type="component" value="Unassembled WGS sequence"/>
</dbReference>
<evidence type="ECO:0000256" key="2">
    <source>
        <dbReference type="SAM" id="Phobius"/>
    </source>
</evidence>
<dbReference type="RefSeq" id="WP_275710357.1">
    <property type="nucleotide sequence ID" value="NZ_JANCMW010000024.1"/>
</dbReference>
<accession>A0ABT5YGR2</accession>
<dbReference type="EMBL" id="JANCMW010000024">
    <property type="protein sequence ID" value="MDF0752741.1"/>
    <property type="molecule type" value="Genomic_DNA"/>
</dbReference>
<organism evidence="3 4">
    <name type="scientific">Marinobacter iranensis</name>
    <dbReference type="NCBI Taxonomy" id="2962607"/>
    <lineage>
        <taxon>Bacteria</taxon>
        <taxon>Pseudomonadati</taxon>
        <taxon>Pseudomonadota</taxon>
        <taxon>Gammaproteobacteria</taxon>
        <taxon>Pseudomonadales</taxon>
        <taxon>Marinobacteraceae</taxon>
        <taxon>Marinobacter</taxon>
    </lineage>
</organism>
<evidence type="ECO:0000313" key="3">
    <source>
        <dbReference type="EMBL" id="MDF0752741.1"/>
    </source>
</evidence>
<keyword evidence="1" id="KW-0175">Coiled coil</keyword>
<keyword evidence="2" id="KW-0472">Membrane</keyword>
<evidence type="ECO:0000256" key="1">
    <source>
        <dbReference type="SAM" id="Coils"/>
    </source>
</evidence>
<evidence type="ECO:0008006" key="5">
    <source>
        <dbReference type="Google" id="ProtNLM"/>
    </source>
</evidence>
<name>A0ABT5YGR2_9GAMM</name>
<keyword evidence="2" id="KW-1133">Transmembrane helix</keyword>
<gene>
    <name evidence="3" type="ORF">NLU14_21155</name>
</gene>
<proteinExistence type="predicted"/>
<comment type="caution">
    <text evidence="3">The sequence shown here is derived from an EMBL/GenBank/DDBJ whole genome shotgun (WGS) entry which is preliminary data.</text>
</comment>
<reference evidence="3" key="1">
    <citation type="submission" date="2022-07" db="EMBL/GenBank/DDBJ databases">
        <title>Marinobacter iranensis a new bacterium isolate from a hipersaline lake in Iran.</title>
        <authorList>
            <person name="Mohammad A.M.A."/>
            <person name="Cristina S.-P."/>
            <person name="Antonio V."/>
        </authorList>
    </citation>
    <scope>NUCLEOTIDE SEQUENCE</scope>
    <source>
        <strain evidence="3">71-i</strain>
    </source>
</reference>
<feature type="coiled-coil region" evidence="1">
    <location>
        <begin position="35"/>
        <end position="62"/>
    </location>
</feature>
<sequence>MEEVFQVAGAIIASLGGGALIVIACSHWLGGIWAKRMLQNERAIHAEKLEGYRKELDILKQKDLTRHHDKLDLYRDVVLIVSEILRELEAVSLGKRDGFTPSVEENFALNRHKAYGYISLVSQQEVMDRYNEMIDFFIPVVYEGRSATWEEMREKADQMLNAMRQDLGIDDQVLYQGAR</sequence>
<protein>
    <recommendedName>
        <fullName evidence="5">DUF4760 domain-containing protein</fullName>
    </recommendedName>
</protein>
<feature type="transmembrane region" description="Helical" evidence="2">
    <location>
        <begin position="6"/>
        <end position="29"/>
    </location>
</feature>
<keyword evidence="2" id="KW-0812">Transmembrane</keyword>
<evidence type="ECO:0000313" key="4">
    <source>
        <dbReference type="Proteomes" id="UP001143391"/>
    </source>
</evidence>
<keyword evidence="4" id="KW-1185">Reference proteome</keyword>